<organism evidence="5 6">
    <name type="scientific">Mytilus galloprovincialis</name>
    <name type="common">Mediterranean mussel</name>
    <dbReference type="NCBI Taxonomy" id="29158"/>
    <lineage>
        <taxon>Eukaryota</taxon>
        <taxon>Metazoa</taxon>
        <taxon>Spiralia</taxon>
        <taxon>Lophotrochozoa</taxon>
        <taxon>Mollusca</taxon>
        <taxon>Bivalvia</taxon>
        <taxon>Autobranchia</taxon>
        <taxon>Pteriomorphia</taxon>
        <taxon>Mytilida</taxon>
        <taxon>Mytiloidea</taxon>
        <taxon>Mytilidae</taxon>
        <taxon>Mytilinae</taxon>
        <taxon>Mytilus</taxon>
    </lineage>
</organism>
<sequence>MASTDNSKPSVGEGLSSDIFIPYPPCEDWELNILLDDIAQGITEEDLMRLKSYFIGGPGKKTLSEMKHSIDLFTYLRQTRHLTKDNLILLQSMLFHLHRRDLQKKVVEYARRLGNVLHFYTPSDQPENGFQHLTIHVDGTVNFDRIKLEKIRDGVAKLLCIPARFVLVNGLQPGNSFLITFTIAEEYIDFVFEIQQGDADFLISEGVDFVKVNEKVVDLKNLHKEQSTEDVLAIQHEMKSFTKRIQDLEANLDHTQAEMIKVERERKWYQSENSIFKQTFQNNAFIAIMVQTLWFYVLYIKTFKPFERLSTKAACAYFHAMLKETQRLNYDSNVLRALIEANAMMIKAKISEDMFICFTKYDVQIQAMASKINFLEYEKEKLKYYLNIGEHAPILSQREEFMLRAFERSFVPPVMAMPGIISATIGISDPDLHVILTKLSKELKKKDRNKLLHCLPDGEKRKIEKTPNTLLQALWEKEKRKSNGRTNLDMWFHAIMKEINRLDLHNQFREMVEATMIHRPNEDKKSKTSSTTSRSPGPSKSPGRRQRRRVNSTPGTSGLAHTDSDQSSGFGEMDQESESSLTEFQILNKKMQRIETALETLTKKSKGEYQFSPFTKDTESAFSSIPSYIPKHK</sequence>
<dbReference type="GO" id="GO:0006915">
    <property type="term" value="P:apoptotic process"/>
    <property type="evidence" value="ECO:0007669"/>
    <property type="project" value="UniProtKB-KW"/>
</dbReference>
<accession>A0A8B6CIR2</accession>
<dbReference type="AlphaFoldDB" id="A0A8B6CIR2"/>
<dbReference type="Gene3D" id="1.10.533.10">
    <property type="entry name" value="Death Domain, Fas"/>
    <property type="match status" value="1"/>
</dbReference>
<evidence type="ECO:0000313" key="5">
    <source>
        <dbReference type="EMBL" id="VDI04735.1"/>
    </source>
</evidence>
<dbReference type="GO" id="GO:0042981">
    <property type="term" value="P:regulation of apoptotic process"/>
    <property type="evidence" value="ECO:0007669"/>
    <property type="project" value="InterPro"/>
</dbReference>
<proteinExistence type="predicted"/>
<dbReference type="Proteomes" id="UP000596742">
    <property type="component" value="Unassembled WGS sequence"/>
</dbReference>
<keyword evidence="1" id="KW-0053">Apoptosis</keyword>
<gene>
    <name evidence="5" type="ORF">MGAL_10B051590</name>
</gene>
<feature type="coiled-coil region" evidence="2">
    <location>
        <begin position="231"/>
        <end position="265"/>
    </location>
</feature>
<dbReference type="OrthoDB" id="6110800at2759"/>
<feature type="region of interest" description="Disordered" evidence="3">
    <location>
        <begin position="515"/>
        <end position="581"/>
    </location>
</feature>
<name>A0A8B6CIR2_MYTGA</name>
<evidence type="ECO:0000259" key="4">
    <source>
        <dbReference type="PROSITE" id="PS50168"/>
    </source>
</evidence>
<dbReference type="PROSITE" id="PS50168">
    <property type="entry name" value="DED"/>
    <property type="match status" value="1"/>
</dbReference>
<keyword evidence="6" id="KW-1185">Reference proteome</keyword>
<dbReference type="SUPFAM" id="SSF47986">
    <property type="entry name" value="DEATH domain"/>
    <property type="match status" value="1"/>
</dbReference>
<evidence type="ECO:0000256" key="1">
    <source>
        <dbReference type="ARBA" id="ARBA00022703"/>
    </source>
</evidence>
<feature type="compositionally biased region" description="Low complexity" evidence="3">
    <location>
        <begin position="528"/>
        <end position="541"/>
    </location>
</feature>
<dbReference type="PANTHER" id="PTHR48169">
    <property type="entry name" value="DED DOMAIN-CONTAINING PROTEIN"/>
    <property type="match status" value="1"/>
</dbReference>
<reference evidence="5" key="1">
    <citation type="submission" date="2018-11" db="EMBL/GenBank/DDBJ databases">
        <authorList>
            <person name="Alioto T."/>
            <person name="Alioto T."/>
        </authorList>
    </citation>
    <scope>NUCLEOTIDE SEQUENCE</scope>
</reference>
<protein>
    <recommendedName>
        <fullName evidence="4">DED domain-containing protein</fullName>
    </recommendedName>
</protein>
<dbReference type="PANTHER" id="PTHR48169:SF7">
    <property type="entry name" value="CASPASE 10"/>
    <property type="match status" value="1"/>
</dbReference>
<dbReference type="EMBL" id="UYJE01001737">
    <property type="protein sequence ID" value="VDI04735.1"/>
    <property type="molecule type" value="Genomic_DNA"/>
</dbReference>
<evidence type="ECO:0000313" key="6">
    <source>
        <dbReference type="Proteomes" id="UP000596742"/>
    </source>
</evidence>
<dbReference type="SMART" id="SM00031">
    <property type="entry name" value="DED"/>
    <property type="match status" value="1"/>
</dbReference>
<dbReference type="InterPro" id="IPR001875">
    <property type="entry name" value="DED_dom"/>
</dbReference>
<feature type="domain" description="DED" evidence="4">
    <location>
        <begin position="30"/>
        <end position="108"/>
    </location>
</feature>
<dbReference type="Pfam" id="PF01335">
    <property type="entry name" value="DED"/>
    <property type="match status" value="1"/>
</dbReference>
<dbReference type="CDD" id="cd00045">
    <property type="entry name" value="DED"/>
    <property type="match status" value="1"/>
</dbReference>
<evidence type="ECO:0000256" key="3">
    <source>
        <dbReference type="SAM" id="MobiDB-lite"/>
    </source>
</evidence>
<comment type="caution">
    <text evidence="5">The sequence shown here is derived from an EMBL/GenBank/DDBJ whole genome shotgun (WGS) entry which is preliminary data.</text>
</comment>
<evidence type="ECO:0000256" key="2">
    <source>
        <dbReference type="SAM" id="Coils"/>
    </source>
</evidence>
<keyword evidence="2" id="KW-0175">Coiled coil</keyword>
<dbReference type="InterPro" id="IPR011029">
    <property type="entry name" value="DEATH-like_dom_sf"/>
</dbReference>